<dbReference type="InterPro" id="IPR020843">
    <property type="entry name" value="ER"/>
</dbReference>
<dbReference type="InterPro" id="IPR013149">
    <property type="entry name" value="ADH-like_C"/>
</dbReference>
<dbReference type="InterPro" id="IPR013154">
    <property type="entry name" value="ADH-like_N"/>
</dbReference>
<dbReference type="SMART" id="SM00829">
    <property type="entry name" value="PKS_ER"/>
    <property type="match status" value="1"/>
</dbReference>
<dbReference type="Gene3D" id="3.40.50.720">
    <property type="entry name" value="NAD(P)-binding Rossmann-like Domain"/>
    <property type="match status" value="1"/>
</dbReference>
<feature type="domain" description="Enoyl reductase (ER)" evidence="1">
    <location>
        <begin position="10"/>
        <end position="326"/>
    </location>
</feature>
<protein>
    <submittedName>
        <fullName evidence="2">Acryloyl-CoA reductase</fullName>
        <ecNumber evidence="2">1.3.1.95</ecNumber>
    </submittedName>
</protein>
<organism evidence="2 3">
    <name type="scientific">Salinicoccus bachuensis</name>
    <dbReference type="NCBI Taxonomy" id="3136731"/>
    <lineage>
        <taxon>Bacteria</taxon>
        <taxon>Bacillati</taxon>
        <taxon>Bacillota</taxon>
        <taxon>Bacilli</taxon>
        <taxon>Bacillales</taxon>
        <taxon>Staphylococcaceae</taxon>
        <taxon>Salinicoccus</taxon>
    </lineage>
</organism>
<accession>A0ABZ3CL99</accession>
<dbReference type="EMBL" id="CP138333">
    <property type="protein sequence ID" value="WZX29896.1"/>
    <property type="molecule type" value="Genomic_DNA"/>
</dbReference>
<dbReference type="PANTHER" id="PTHR43677:SF1">
    <property type="entry name" value="ACRYLYL-COA REDUCTASE ACUI-RELATED"/>
    <property type="match status" value="1"/>
</dbReference>
<dbReference type="Pfam" id="PF08240">
    <property type="entry name" value="ADH_N"/>
    <property type="match status" value="1"/>
</dbReference>
<dbReference type="GO" id="GO:0043958">
    <property type="term" value="F:acryloyl-CoA reductase (NADH) activity"/>
    <property type="evidence" value="ECO:0007669"/>
    <property type="project" value="UniProtKB-EC"/>
</dbReference>
<dbReference type="InterPro" id="IPR011032">
    <property type="entry name" value="GroES-like_sf"/>
</dbReference>
<keyword evidence="3" id="KW-1185">Reference proteome</keyword>
<dbReference type="InterPro" id="IPR036291">
    <property type="entry name" value="NAD(P)-bd_dom_sf"/>
</dbReference>
<dbReference type="InterPro" id="IPR051397">
    <property type="entry name" value="Zn-ADH-like_protein"/>
</dbReference>
<evidence type="ECO:0000313" key="3">
    <source>
        <dbReference type="Proteomes" id="UP001455384"/>
    </source>
</evidence>
<dbReference type="Gene3D" id="3.90.180.10">
    <property type="entry name" value="Medium-chain alcohol dehydrogenases, catalytic domain"/>
    <property type="match status" value="1"/>
</dbReference>
<dbReference type="RefSeq" id="WP_342388428.1">
    <property type="nucleotide sequence ID" value="NZ_CP138333.2"/>
</dbReference>
<gene>
    <name evidence="2" type="ORF">RQP18_01635</name>
</gene>
<sequence length="329" mass="35447">MERFKALVVDQVDEETVMDIKEIGMDDLSDGEVTIKVAYSSVNYKDGMVAVTGSIAETFPLVPGIDLAGTVLSSEDERFKEGDEVIATSYYIGTRHSGGFSEVARIPAEWVVALPEGLTLKEAMELGTAGFTAALCVQRLEENGLEPGSGKVLVDGASGGVGSLAINMLSDKGYDVVASTGRTEEAEYLKSLGAAKVIHRDEVTDTDGKSTRKRQWKAAIDPVGGKTLQYILSSLDYGGSVATCGLAGGIEVETTVLPFISRAINWLGIDSVKYPMERRVKVWESLAGDMKPSALETHISHEVSLEELPDILRDILKGRVRGRIIVKFQ</sequence>
<reference evidence="3" key="1">
    <citation type="submission" date="2023-10" db="EMBL/GenBank/DDBJ databases">
        <title>Genome analysis and identification of Salinococcus sp. Bachu38 nov., a PGPR from the rhizosphere of Tamarix.</title>
        <authorList>
            <person name="Liang Z."/>
            <person name="Zhang X."/>
            <person name="Jia J."/>
            <person name="Chen X."/>
            <person name="Wang Y."/>
            <person name="Wang Q."/>
            <person name="Wang R."/>
        </authorList>
    </citation>
    <scope>NUCLEOTIDE SEQUENCE [LARGE SCALE GENOMIC DNA]</scope>
    <source>
        <strain evidence="3">Bachu38</strain>
    </source>
</reference>
<evidence type="ECO:0000259" key="1">
    <source>
        <dbReference type="SMART" id="SM00829"/>
    </source>
</evidence>
<proteinExistence type="predicted"/>
<name>A0ABZ3CL99_9STAP</name>
<dbReference type="Proteomes" id="UP001455384">
    <property type="component" value="Chromosome"/>
</dbReference>
<dbReference type="SUPFAM" id="SSF51735">
    <property type="entry name" value="NAD(P)-binding Rossmann-fold domains"/>
    <property type="match status" value="1"/>
</dbReference>
<dbReference type="SUPFAM" id="SSF50129">
    <property type="entry name" value="GroES-like"/>
    <property type="match status" value="1"/>
</dbReference>
<dbReference type="Pfam" id="PF00107">
    <property type="entry name" value="ADH_zinc_N"/>
    <property type="match status" value="1"/>
</dbReference>
<dbReference type="EC" id="1.3.1.95" evidence="2"/>
<keyword evidence="2" id="KW-0560">Oxidoreductase</keyword>
<dbReference type="NCBIfam" id="TIGR02823">
    <property type="entry name" value="oxido_YhdH"/>
    <property type="match status" value="1"/>
</dbReference>
<dbReference type="PANTHER" id="PTHR43677">
    <property type="entry name" value="SHORT-CHAIN DEHYDROGENASE/REDUCTASE"/>
    <property type="match status" value="1"/>
</dbReference>
<dbReference type="InterPro" id="IPR014188">
    <property type="entry name" value="Acrylyl-CoA_reductase_AcuI"/>
</dbReference>
<evidence type="ECO:0000313" key="2">
    <source>
        <dbReference type="EMBL" id="WZX29896.1"/>
    </source>
</evidence>